<organism evidence="2 4">
    <name type="scientific">Salinicoccus halodurans</name>
    <dbReference type="NCBI Taxonomy" id="407035"/>
    <lineage>
        <taxon>Bacteria</taxon>
        <taxon>Bacillati</taxon>
        <taxon>Bacillota</taxon>
        <taxon>Bacilli</taxon>
        <taxon>Bacillales</taxon>
        <taxon>Staphylococcaceae</taxon>
        <taxon>Salinicoccus</taxon>
    </lineage>
</organism>
<protein>
    <submittedName>
        <fullName evidence="2">Uncharacterized protein</fullName>
    </submittedName>
</protein>
<dbReference type="RefSeq" id="WP_046791178.1">
    <property type="nucleotide sequence ID" value="NZ_CP011366.1"/>
</dbReference>
<accession>A0A0F7HPC1</accession>
<gene>
    <name evidence="1" type="ORF">AAT16_12890</name>
    <name evidence="2" type="ORF">SAMN05216235_1052</name>
</gene>
<reference evidence="2 4" key="3">
    <citation type="submission" date="2016-10" db="EMBL/GenBank/DDBJ databases">
        <authorList>
            <person name="Varghese N."/>
            <person name="Submissions S."/>
        </authorList>
    </citation>
    <scope>NUCLEOTIDE SEQUENCE [LARGE SCALE GENOMIC DNA]</scope>
    <source>
        <strain evidence="2 4">CGMCC 1.6501</strain>
    </source>
</reference>
<dbReference type="AlphaFoldDB" id="A0A0F7HPC1"/>
<reference evidence="1 3" key="1">
    <citation type="journal article" date="2015" name="Int. J. Syst. Evol. Microbiol.">
        <title>Complete genome sequence of Salinicoccus halodurans H3B36, isolated from the Qaidam Basin in China.</title>
        <authorList>
            <person name="Jiang K."/>
            <person name="Xue Y."/>
            <person name="Ma Y."/>
        </authorList>
    </citation>
    <scope>NUCLEOTIDE SEQUENCE [LARGE SCALE GENOMIC DNA]</scope>
    <source>
        <strain evidence="1 3">H3B36</strain>
    </source>
</reference>
<proteinExistence type="predicted"/>
<reference evidence="3" key="2">
    <citation type="submission" date="2015-04" db="EMBL/GenBank/DDBJ databases">
        <title>Complete genome sequence of Salinicoccus halodurans strain H3B36, isolated from the Qaidam basin of China.</title>
        <authorList>
            <person name="Ma Y."/>
            <person name="Jiang K."/>
            <person name="Xue Y."/>
        </authorList>
    </citation>
    <scope>NUCLEOTIDE SEQUENCE [LARGE SCALE GENOMIC DNA]</scope>
    <source>
        <strain evidence="3">H3B36</strain>
    </source>
</reference>
<evidence type="ECO:0000313" key="1">
    <source>
        <dbReference type="EMBL" id="AKG75001.1"/>
    </source>
</evidence>
<dbReference type="OrthoDB" id="2390014at2"/>
<dbReference type="EMBL" id="CP011366">
    <property type="protein sequence ID" value="AKG75001.1"/>
    <property type="molecule type" value="Genomic_DNA"/>
</dbReference>
<name>A0A0F7HPC1_9STAP</name>
<sequence length="88" mass="9781">MGKVTKLIGTAGVLAGTAYLSKEDNRKKVKRGLDKAVYKATSWTNDPYLLHLGKPDESRDANMVDEGAMTSVLYYNELRDRASEKDDV</sequence>
<dbReference type="EMBL" id="FOTB01000002">
    <property type="protein sequence ID" value="SFK67120.1"/>
    <property type="molecule type" value="Genomic_DNA"/>
</dbReference>
<dbReference type="Proteomes" id="UP000034029">
    <property type="component" value="Chromosome"/>
</dbReference>
<evidence type="ECO:0000313" key="3">
    <source>
        <dbReference type="Proteomes" id="UP000034029"/>
    </source>
</evidence>
<evidence type="ECO:0000313" key="2">
    <source>
        <dbReference type="EMBL" id="SFK67120.1"/>
    </source>
</evidence>
<dbReference type="Proteomes" id="UP000183090">
    <property type="component" value="Unassembled WGS sequence"/>
</dbReference>
<keyword evidence="3" id="KW-1185">Reference proteome</keyword>
<evidence type="ECO:0000313" key="4">
    <source>
        <dbReference type="Proteomes" id="UP000183090"/>
    </source>
</evidence>
<dbReference type="KEGG" id="shv:AAT16_12890"/>